<dbReference type="SUPFAM" id="SSF48498">
    <property type="entry name" value="Tetracyclin repressor-like, C-terminal domain"/>
    <property type="match status" value="1"/>
</dbReference>
<evidence type="ECO:0000256" key="2">
    <source>
        <dbReference type="ARBA" id="ARBA00023125"/>
    </source>
</evidence>
<dbReference type="Pfam" id="PF02909">
    <property type="entry name" value="TetR_C_1"/>
    <property type="match status" value="1"/>
</dbReference>
<accession>A0A4R5KGZ9</accession>
<keyword evidence="1" id="KW-0805">Transcription regulation</keyword>
<name>A0A4R5KGZ9_9MICC</name>
<dbReference type="InterPro" id="IPR004111">
    <property type="entry name" value="Repressor_TetR_C"/>
</dbReference>
<dbReference type="AlphaFoldDB" id="A0A4R5KGZ9"/>
<proteinExistence type="predicted"/>
<evidence type="ECO:0000256" key="1">
    <source>
        <dbReference type="ARBA" id="ARBA00023015"/>
    </source>
</evidence>
<evidence type="ECO:0000259" key="5">
    <source>
        <dbReference type="PROSITE" id="PS50977"/>
    </source>
</evidence>
<dbReference type="GO" id="GO:0045892">
    <property type="term" value="P:negative regulation of DNA-templated transcription"/>
    <property type="evidence" value="ECO:0007669"/>
    <property type="project" value="InterPro"/>
</dbReference>
<keyword evidence="7" id="KW-1185">Reference proteome</keyword>
<comment type="caution">
    <text evidence="6">The sequence shown here is derived from an EMBL/GenBank/DDBJ whole genome shotgun (WGS) entry which is preliminary data.</text>
</comment>
<dbReference type="InterPro" id="IPR036271">
    <property type="entry name" value="Tet_transcr_reg_TetR-rel_C_sf"/>
</dbReference>
<dbReference type="RefSeq" id="WP_133204976.1">
    <property type="nucleotide sequence ID" value="NZ_SMRU01000016.1"/>
</dbReference>
<keyword evidence="3" id="KW-0804">Transcription</keyword>
<evidence type="ECO:0000256" key="3">
    <source>
        <dbReference type="ARBA" id="ARBA00023163"/>
    </source>
</evidence>
<dbReference type="EMBL" id="SMRU01000016">
    <property type="protein sequence ID" value="TDF94322.1"/>
    <property type="molecule type" value="Genomic_DNA"/>
</dbReference>
<dbReference type="InterPro" id="IPR009057">
    <property type="entry name" value="Homeodomain-like_sf"/>
</dbReference>
<dbReference type="SUPFAM" id="SSF46689">
    <property type="entry name" value="Homeodomain-like"/>
    <property type="match status" value="1"/>
</dbReference>
<gene>
    <name evidence="6" type="ORF">E1809_14640</name>
</gene>
<evidence type="ECO:0000313" key="6">
    <source>
        <dbReference type="EMBL" id="TDF94322.1"/>
    </source>
</evidence>
<dbReference type="Proteomes" id="UP000295511">
    <property type="component" value="Unassembled WGS sequence"/>
</dbReference>
<reference evidence="6 7" key="1">
    <citation type="submission" date="2019-03" db="EMBL/GenBank/DDBJ databases">
        <title>Whole genome sequence of Arthrobacter sp JH1-1.</title>
        <authorList>
            <person name="Trinh H.N."/>
        </authorList>
    </citation>
    <scope>NUCLEOTIDE SEQUENCE [LARGE SCALE GENOMIC DNA]</scope>
    <source>
        <strain evidence="6 7">JH1-1</strain>
    </source>
</reference>
<evidence type="ECO:0000313" key="7">
    <source>
        <dbReference type="Proteomes" id="UP000295511"/>
    </source>
</evidence>
<dbReference type="Gene3D" id="1.10.357.10">
    <property type="entry name" value="Tetracycline Repressor, domain 2"/>
    <property type="match status" value="1"/>
</dbReference>
<feature type="DNA-binding region" description="H-T-H motif" evidence="4">
    <location>
        <begin position="39"/>
        <end position="58"/>
    </location>
</feature>
<sequence>MVMEGSTKPARENAGPVSRRMVLDAALELVDADGVDALSMRRLGQVLGRDPMVVYRHAAGRKELLDGVAELVLDELETFPDDLHWHGQLRRIAHALRRVCLRHPNAVPLLVTGSLSTPLGLRPPGTLRPLEQILGILIRAGFLPADALHISRAFYGFLYGHVLNELQELIADPEENEALLRLGLQRLPLRDFPHLRHLAPELLDYDGEKQLEEGLDILLAGLDQQLAVRDKSYT</sequence>
<dbReference type="InterPro" id="IPR001647">
    <property type="entry name" value="HTH_TetR"/>
</dbReference>
<dbReference type="Gene3D" id="1.10.10.60">
    <property type="entry name" value="Homeodomain-like"/>
    <property type="match status" value="1"/>
</dbReference>
<dbReference type="OrthoDB" id="329481at2"/>
<keyword evidence="2 4" id="KW-0238">DNA-binding</keyword>
<evidence type="ECO:0000256" key="4">
    <source>
        <dbReference type="PROSITE-ProRule" id="PRU00335"/>
    </source>
</evidence>
<organism evidence="6 7">
    <name type="scientific">Arthrobacter terricola</name>
    <dbReference type="NCBI Taxonomy" id="2547396"/>
    <lineage>
        <taxon>Bacteria</taxon>
        <taxon>Bacillati</taxon>
        <taxon>Actinomycetota</taxon>
        <taxon>Actinomycetes</taxon>
        <taxon>Micrococcales</taxon>
        <taxon>Micrococcaceae</taxon>
        <taxon>Arthrobacter</taxon>
    </lineage>
</organism>
<protein>
    <submittedName>
        <fullName evidence="6">TetR/AcrR family transcriptional regulator</fullName>
    </submittedName>
</protein>
<feature type="domain" description="HTH tetR-type" evidence="5">
    <location>
        <begin position="16"/>
        <end position="76"/>
    </location>
</feature>
<dbReference type="PROSITE" id="PS50977">
    <property type="entry name" value="HTH_TETR_2"/>
    <property type="match status" value="1"/>
</dbReference>
<dbReference type="GO" id="GO:0003677">
    <property type="term" value="F:DNA binding"/>
    <property type="evidence" value="ECO:0007669"/>
    <property type="project" value="UniProtKB-UniRule"/>
</dbReference>